<name>A0A5E4AAU9_MARMO</name>
<comment type="caution">
    <text evidence="2">The sequence shown here is derived from an EMBL/GenBank/DDBJ whole genome shotgun (WGS) entry which is preliminary data.</text>
</comment>
<protein>
    <submittedName>
        <fullName evidence="2">Uncharacterized protein</fullName>
    </submittedName>
</protein>
<feature type="region of interest" description="Disordered" evidence="1">
    <location>
        <begin position="78"/>
        <end position="275"/>
    </location>
</feature>
<dbReference type="Proteomes" id="UP000335636">
    <property type="component" value="Unassembled WGS sequence"/>
</dbReference>
<sequence>MGPSKVEAGLPSWWGLGWGTGGSGYLCPAITTLAGPSPEPWQSGFQGYGAPRGSPEIWGPQETLEFRPHLKILTHPVTSPSPPHCLLSPKQGIDGTPGEKGDPGDVGGPVSGGQGRWRWQRRRGGAGDIGLMPSQHRPTMTLAPLPSLQGPPGASGEPGAPGPPGKRVSDNPSPGPGSRLAPPTRSPRSPRALTDRTGPSRLFPSLGSFGSHGSRRPRGGKRLQGECWPRRVGPRPQRPGQRQGTGEPGPDGPPGRTGPVGARGPPGRVGPDGLPGIPGPVVSVVETRAGAGWALPGALHPPWNHQSWESPTPGEPGLLGPPGLMGPPGPLVRDFFVPEAPALRATLVIQGPSSDCSAYGAGRPLPDHIWLPTLTILF</sequence>
<feature type="compositionally biased region" description="Low complexity" evidence="1">
    <location>
        <begin position="230"/>
        <end position="245"/>
    </location>
</feature>
<dbReference type="EMBL" id="CABDUW010000035">
    <property type="protein sequence ID" value="VTJ54130.1"/>
    <property type="molecule type" value="Genomic_DNA"/>
</dbReference>
<evidence type="ECO:0000313" key="3">
    <source>
        <dbReference type="Proteomes" id="UP000335636"/>
    </source>
</evidence>
<evidence type="ECO:0000256" key="1">
    <source>
        <dbReference type="SAM" id="MobiDB-lite"/>
    </source>
</evidence>
<dbReference type="AlphaFoldDB" id="A0A5E4AAU9"/>
<proteinExistence type="predicted"/>
<feature type="compositionally biased region" description="Low complexity" evidence="1">
    <location>
        <begin position="257"/>
        <end position="275"/>
    </location>
</feature>
<evidence type="ECO:0000313" key="2">
    <source>
        <dbReference type="EMBL" id="VTJ54130.1"/>
    </source>
</evidence>
<accession>A0A5E4AAU9</accession>
<reference evidence="2" key="1">
    <citation type="submission" date="2019-04" db="EMBL/GenBank/DDBJ databases">
        <authorList>
            <person name="Alioto T."/>
            <person name="Alioto T."/>
        </authorList>
    </citation>
    <scope>NUCLEOTIDE SEQUENCE [LARGE SCALE GENOMIC DNA]</scope>
</reference>
<feature type="compositionally biased region" description="Low complexity" evidence="1">
    <location>
        <begin position="179"/>
        <end position="192"/>
    </location>
</feature>
<keyword evidence="3" id="KW-1185">Reference proteome</keyword>
<organism evidence="2 3">
    <name type="scientific">Marmota monax</name>
    <name type="common">Woodchuck</name>
    <dbReference type="NCBI Taxonomy" id="9995"/>
    <lineage>
        <taxon>Eukaryota</taxon>
        <taxon>Metazoa</taxon>
        <taxon>Chordata</taxon>
        <taxon>Craniata</taxon>
        <taxon>Vertebrata</taxon>
        <taxon>Euteleostomi</taxon>
        <taxon>Mammalia</taxon>
        <taxon>Eutheria</taxon>
        <taxon>Euarchontoglires</taxon>
        <taxon>Glires</taxon>
        <taxon>Rodentia</taxon>
        <taxon>Sciuromorpha</taxon>
        <taxon>Sciuridae</taxon>
        <taxon>Xerinae</taxon>
        <taxon>Marmotini</taxon>
        <taxon>Marmota</taxon>
    </lineage>
</organism>
<gene>
    <name evidence="2" type="ORF">MONAX_5E007526</name>
</gene>
<feature type="compositionally biased region" description="Gly residues" evidence="1">
    <location>
        <begin position="104"/>
        <end position="115"/>
    </location>
</feature>